<evidence type="ECO:0000313" key="2">
    <source>
        <dbReference type="EMBL" id="TWP52071.1"/>
    </source>
</evidence>
<protein>
    <submittedName>
        <fullName evidence="2">Alpha/beta hydrolase</fullName>
    </submittedName>
</protein>
<proteinExistence type="predicted"/>
<dbReference type="EMBL" id="VOBR01000006">
    <property type="protein sequence ID" value="TWP52071.1"/>
    <property type="molecule type" value="Genomic_DNA"/>
</dbReference>
<dbReference type="GO" id="GO:0016787">
    <property type="term" value="F:hydrolase activity"/>
    <property type="evidence" value="ECO:0007669"/>
    <property type="project" value="UniProtKB-KW"/>
</dbReference>
<dbReference type="InterPro" id="IPR029058">
    <property type="entry name" value="AB_hydrolase_fold"/>
</dbReference>
<keyword evidence="2" id="KW-0378">Hydrolase</keyword>
<dbReference type="Pfam" id="PF00561">
    <property type="entry name" value="Abhydrolase_1"/>
    <property type="match status" value="1"/>
</dbReference>
<comment type="caution">
    <text evidence="2">The sequence shown here is derived from an EMBL/GenBank/DDBJ whole genome shotgun (WGS) entry which is preliminary data.</text>
</comment>
<feature type="domain" description="AB hydrolase-1" evidence="1">
    <location>
        <begin position="121"/>
        <end position="160"/>
    </location>
</feature>
<dbReference type="OrthoDB" id="345573at2"/>
<dbReference type="AlphaFoldDB" id="A0A563EX67"/>
<dbReference type="SUPFAM" id="SSF53474">
    <property type="entry name" value="alpha/beta-Hydrolases"/>
    <property type="match status" value="1"/>
</dbReference>
<gene>
    <name evidence="2" type="ORF">FKR81_10830</name>
</gene>
<sequence>MSAVPSEFRETPPTRLHLVRGTAPSLFWHLTEPTRCAVDVAQFVASRSMLKGAPGGDGHPVLVLPGLGAADTTTITLRRFLTGLGYEAHKWGLGRNIGPTRKAVDGIHALITRVSDAYGGPVSLVGWSLGGIFARELARDHPHRVRQVITLGSPYNMTDPRQSRALPAFELFSRLHIPKDEFPPPEHSRPPIPVPATSIYSKTDGIVAWESCVEEPGHRRENVQVSSSHLGYGYNPTVMWVVADRLAQPEGHWRPFAPPPGLAALYPNVA</sequence>
<name>A0A563EX67_9PSEU</name>
<accession>A0A563EX67</accession>
<reference evidence="2 3" key="1">
    <citation type="submission" date="2019-07" db="EMBL/GenBank/DDBJ databases">
        <title>Lentzea xizangensis sp. nov., isolated from Qinghai-Tibetan Plateau Soils.</title>
        <authorList>
            <person name="Huang J."/>
        </authorList>
    </citation>
    <scope>NUCLEOTIDE SEQUENCE [LARGE SCALE GENOMIC DNA]</scope>
    <source>
        <strain evidence="2 3">FXJ1.1311</strain>
    </source>
</reference>
<dbReference type="Proteomes" id="UP000316639">
    <property type="component" value="Unassembled WGS sequence"/>
</dbReference>
<dbReference type="InterPro" id="IPR000073">
    <property type="entry name" value="AB_hydrolase_1"/>
</dbReference>
<dbReference type="Gene3D" id="3.40.50.1820">
    <property type="entry name" value="alpha/beta hydrolase"/>
    <property type="match status" value="1"/>
</dbReference>
<keyword evidence="3" id="KW-1185">Reference proteome</keyword>
<evidence type="ECO:0000259" key="1">
    <source>
        <dbReference type="Pfam" id="PF00561"/>
    </source>
</evidence>
<organism evidence="2 3">
    <name type="scientific">Lentzea tibetensis</name>
    <dbReference type="NCBI Taxonomy" id="2591470"/>
    <lineage>
        <taxon>Bacteria</taxon>
        <taxon>Bacillati</taxon>
        <taxon>Actinomycetota</taxon>
        <taxon>Actinomycetes</taxon>
        <taxon>Pseudonocardiales</taxon>
        <taxon>Pseudonocardiaceae</taxon>
        <taxon>Lentzea</taxon>
    </lineage>
</organism>
<evidence type="ECO:0000313" key="3">
    <source>
        <dbReference type="Proteomes" id="UP000316639"/>
    </source>
</evidence>